<name>A0A9D4MSC5_DREPO</name>
<comment type="caution">
    <text evidence="1">The sequence shown here is derived from an EMBL/GenBank/DDBJ whole genome shotgun (WGS) entry which is preliminary data.</text>
</comment>
<reference evidence="1" key="1">
    <citation type="journal article" date="2019" name="bioRxiv">
        <title>The Genome of the Zebra Mussel, Dreissena polymorpha: A Resource for Invasive Species Research.</title>
        <authorList>
            <person name="McCartney M.A."/>
            <person name="Auch B."/>
            <person name="Kono T."/>
            <person name="Mallez S."/>
            <person name="Zhang Y."/>
            <person name="Obille A."/>
            <person name="Becker A."/>
            <person name="Abrahante J.E."/>
            <person name="Garbe J."/>
            <person name="Badalamenti J.P."/>
            <person name="Herman A."/>
            <person name="Mangelson H."/>
            <person name="Liachko I."/>
            <person name="Sullivan S."/>
            <person name="Sone E.D."/>
            <person name="Koren S."/>
            <person name="Silverstein K.A.T."/>
            <person name="Beckman K.B."/>
            <person name="Gohl D.M."/>
        </authorList>
    </citation>
    <scope>NUCLEOTIDE SEQUENCE</scope>
    <source>
        <strain evidence="1">Duluth1</strain>
        <tissue evidence="1">Whole animal</tissue>
    </source>
</reference>
<evidence type="ECO:0000313" key="1">
    <source>
        <dbReference type="EMBL" id="KAH3881059.1"/>
    </source>
</evidence>
<sequence>MSKEHNTPLLDIFQDFITKHWAKAIIVVLLEKNWICNTFNAPFIHNLGVHVDVRGGDPDVRGGGRDEAANAGARTADGDVPMVVVAGGSRAVADDGVRTVKECGARTVTEDVVRTAAGE</sequence>
<accession>A0A9D4MSC5</accession>
<proteinExistence type="predicted"/>
<reference evidence="1" key="2">
    <citation type="submission" date="2020-11" db="EMBL/GenBank/DDBJ databases">
        <authorList>
            <person name="McCartney M.A."/>
            <person name="Auch B."/>
            <person name="Kono T."/>
            <person name="Mallez S."/>
            <person name="Becker A."/>
            <person name="Gohl D.M."/>
            <person name="Silverstein K.A.T."/>
            <person name="Koren S."/>
            <person name="Bechman K.B."/>
            <person name="Herman A."/>
            <person name="Abrahante J.E."/>
            <person name="Garbe J."/>
        </authorList>
    </citation>
    <scope>NUCLEOTIDE SEQUENCE</scope>
    <source>
        <strain evidence="1">Duluth1</strain>
        <tissue evidence="1">Whole animal</tissue>
    </source>
</reference>
<keyword evidence="2" id="KW-1185">Reference proteome</keyword>
<dbReference type="AlphaFoldDB" id="A0A9D4MSC5"/>
<organism evidence="1 2">
    <name type="scientific">Dreissena polymorpha</name>
    <name type="common">Zebra mussel</name>
    <name type="synonym">Mytilus polymorpha</name>
    <dbReference type="NCBI Taxonomy" id="45954"/>
    <lineage>
        <taxon>Eukaryota</taxon>
        <taxon>Metazoa</taxon>
        <taxon>Spiralia</taxon>
        <taxon>Lophotrochozoa</taxon>
        <taxon>Mollusca</taxon>
        <taxon>Bivalvia</taxon>
        <taxon>Autobranchia</taxon>
        <taxon>Heteroconchia</taxon>
        <taxon>Euheterodonta</taxon>
        <taxon>Imparidentia</taxon>
        <taxon>Neoheterodontei</taxon>
        <taxon>Myida</taxon>
        <taxon>Dreissenoidea</taxon>
        <taxon>Dreissenidae</taxon>
        <taxon>Dreissena</taxon>
    </lineage>
</organism>
<dbReference type="EMBL" id="JAIWYP010000001">
    <property type="protein sequence ID" value="KAH3881059.1"/>
    <property type="molecule type" value="Genomic_DNA"/>
</dbReference>
<dbReference type="Proteomes" id="UP000828390">
    <property type="component" value="Unassembled WGS sequence"/>
</dbReference>
<protein>
    <submittedName>
        <fullName evidence="1">Uncharacterized protein</fullName>
    </submittedName>
</protein>
<evidence type="ECO:0000313" key="2">
    <source>
        <dbReference type="Proteomes" id="UP000828390"/>
    </source>
</evidence>
<gene>
    <name evidence="1" type="ORF">DPMN_004983</name>
</gene>